<keyword evidence="1" id="KW-0472">Membrane</keyword>
<dbReference type="RefSeq" id="YP_002224933.1">
    <property type="nucleotide sequence ID" value="NC_011273.1"/>
</dbReference>
<sequence length="55" mass="5654">MNWPAFFGVLAGAAGIVAFVSFIVNPFLEDPKKLRVTIIAFAVCVACAALAAGLA</sequence>
<evidence type="ECO:0000313" key="3">
    <source>
        <dbReference type="Proteomes" id="UP000001849"/>
    </source>
</evidence>
<protein>
    <submittedName>
        <fullName evidence="2">Uncharacterized protein</fullName>
    </submittedName>
</protein>
<name>B5LJ26_9CAUD</name>
<dbReference type="Proteomes" id="UP000001849">
    <property type="component" value="Segment"/>
</dbReference>
<feature type="transmembrane region" description="Helical" evidence="1">
    <location>
        <begin position="6"/>
        <end position="24"/>
    </location>
</feature>
<accession>B5LJ26</accession>
<gene>
    <name evidence="2" type="primary">15</name>
    <name evidence="2" type="ORF">MYRNA_15</name>
</gene>
<evidence type="ECO:0000313" key="2">
    <source>
        <dbReference type="EMBL" id="ACH62023.1"/>
    </source>
</evidence>
<reference evidence="2 3" key="1">
    <citation type="submission" date="2008-06" db="EMBL/GenBank/DDBJ databases">
        <authorList>
            <person name="Smith A.L."/>
            <person name="Paladin E.C."/>
            <person name="Jacobs-Sera D."/>
            <person name="Hendirx R.W."/>
            <person name="Hatfull G.F."/>
        </authorList>
    </citation>
    <scope>NUCLEOTIDE SEQUENCE [LARGE SCALE GENOMIC DNA]</scope>
</reference>
<organism evidence="2 3">
    <name type="scientific">Mycobacterium phage Myrna</name>
    <dbReference type="NCBI Taxonomy" id="546805"/>
    <lineage>
        <taxon>Viruses</taxon>
        <taxon>Duplodnaviria</taxon>
        <taxon>Heunggongvirae</taxon>
        <taxon>Uroviricota</taxon>
        <taxon>Caudoviricetes</taxon>
        <taxon>Ceeclamvirinae</taxon>
        <taxon>Myrnavirus</taxon>
        <taxon>Myrnavirus myrna</taxon>
    </lineage>
</organism>
<keyword evidence="3" id="KW-1185">Reference proteome</keyword>
<evidence type="ECO:0000256" key="1">
    <source>
        <dbReference type="SAM" id="Phobius"/>
    </source>
</evidence>
<dbReference type="KEGG" id="vg:6920675"/>
<keyword evidence="1" id="KW-1133">Transmembrane helix</keyword>
<feature type="transmembrane region" description="Helical" evidence="1">
    <location>
        <begin position="36"/>
        <end position="54"/>
    </location>
</feature>
<proteinExistence type="predicted"/>
<dbReference type="GeneID" id="6920675"/>
<keyword evidence="1" id="KW-0812">Transmembrane</keyword>
<dbReference type="EMBL" id="EU826466">
    <property type="protein sequence ID" value="ACH62023.1"/>
    <property type="molecule type" value="Genomic_DNA"/>
</dbReference>